<accession>A0ABV7YLX2</accession>
<evidence type="ECO:0000256" key="5">
    <source>
        <dbReference type="SAM" id="MobiDB-lite"/>
    </source>
</evidence>
<comment type="caution">
    <text evidence="7">The sequence shown here is derived from an EMBL/GenBank/DDBJ whole genome shotgun (WGS) entry which is preliminary data.</text>
</comment>
<evidence type="ECO:0000256" key="4">
    <source>
        <dbReference type="ARBA" id="ARBA00023163"/>
    </source>
</evidence>
<name>A0ABV7YLX2_9ACTN</name>
<dbReference type="InterPro" id="IPR013324">
    <property type="entry name" value="RNA_pol_sigma_r3/r4-like"/>
</dbReference>
<feature type="region of interest" description="Disordered" evidence="5">
    <location>
        <begin position="51"/>
        <end position="74"/>
    </location>
</feature>
<dbReference type="InterPro" id="IPR036388">
    <property type="entry name" value="WH-like_DNA-bd_sf"/>
</dbReference>
<evidence type="ECO:0000256" key="1">
    <source>
        <dbReference type="ARBA" id="ARBA00010641"/>
    </source>
</evidence>
<organism evidence="7 8">
    <name type="scientific">Tenggerimyces flavus</name>
    <dbReference type="NCBI Taxonomy" id="1708749"/>
    <lineage>
        <taxon>Bacteria</taxon>
        <taxon>Bacillati</taxon>
        <taxon>Actinomycetota</taxon>
        <taxon>Actinomycetes</taxon>
        <taxon>Propionibacteriales</taxon>
        <taxon>Nocardioidaceae</taxon>
        <taxon>Tenggerimyces</taxon>
    </lineage>
</organism>
<gene>
    <name evidence="7" type="ORF">ACFOUW_28170</name>
</gene>
<protein>
    <submittedName>
        <fullName evidence="7">RNA polymerase sigma factor</fullName>
    </submittedName>
</protein>
<dbReference type="SUPFAM" id="SSF88659">
    <property type="entry name" value="Sigma3 and sigma4 domains of RNA polymerase sigma factors"/>
    <property type="match status" value="1"/>
</dbReference>
<keyword evidence="8" id="KW-1185">Reference proteome</keyword>
<dbReference type="RefSeq" id="WP_239554144.1">
    <property type="nucleotide sequence ID" value="NZ_JAFBCM010000001.1"/>
</dbReference>
<reference evidence="8" key="1">
    <citation type="journal article" date="2019" name="Int. J. Syst. Evol. Microbiol.">
        <title>The Global Catalogue of Microorganisms (GCM) 10K type strain sequencing project: providing services to taxonomists for standard genome sequencing and annotation.</title>
        <authorList>
            <consortium name="The Broad Institute Genomics Platform"/>
            <consortium name="The Broad Institute Genome Sequencing Center for Infectious Disease"/>
            <person name="Wu L."/>
            <person name="Ma J."/>
        </authorList>
    </citation>
    <scope>NUCLEOTIDE SEQUENCE [LARGE SCALE GENOMIC DNA]</scope>
    <source>
        <strain evidence="8">CGMCC 4.7241</strain>
    </source>
</reference>
<proteinExistence type="inferred from homology"/>
<dbReference type="Proteomes" id="UP001595699">
    <property type="component" value="Unassembled WGS sequence"/>
</dbReference>
<comment type="similarity">
    <text evidence="1">Belongs to the sigma-70 factor family. ECF subfamily.</text>
</comment>
<sequence length="74" mass="7967">MHEIGKLPGSQRDVLALCVWDGLSYAEAAIALAVPVGTVRSRLARARARLAEVDHQESAQRPGALRASTEEMRG</sequence>
<keyword evidence="2" id="KW-0805">Transcription regulation</keyword>
<dbReference type="InterPro" id="IPR013249">
    <property type="entry name" value="RNA_pol_sigma70_r4_t2"/>
</dbReference>
<dbReference type="Pfam" id="PF08281">
    <property type="entry name" value="Sigma70_r4_2"/>
    <property type="match status" value="1"/>
</dbReference>
<dbReference type="Gene3D" id="1.10.10.10">
    <property type="entry name" value="Winged helix-like DNA-binding domain superfamily/Winged helix DNA-binding domain"/>
    <property type="match status" value="1"/>
</dbReference>
<keyword evidence="3" id="KW-0731">Sigma factor</keyword>
<dbReference type="EMBL" id="JBHRZH010000033">
    <property type="protein sequence ID" value="MFC3764745.1"/>
    <property type="molecule type" value="Genomic_DNA"/>
</dbReference>
<evidence type="ECO:0000313" key="7">
    <source>
        <dbReference type="EMBL" id="MFC3764745.1"/>
    </source>
</evidence>
<evidence type="ECO:0000256" key="2">
    <source>
        <dbReference type="ARBA" id="ARBA00023015"/>
    </source>
</evidence>
<feature type="domain" description="RNA polymerase sigma factor 70 region 4 type 2" evidence="6">
    <location>
        <begin position="4"/>
        <end position="50"/>
    </location>
</feature>
<evidence type="ECO:0000259" key="6">
    <source>
        <dbReference type="Pfam" id="PF08281"/>
    </source>
</evidence>
<evidence type="ECO:0000313" key="8">
    <source>
        <dbReference type="Proteomes" id="UP001595699"/>
    </source>
</evidence>
<evidence type="ECO:0000256" key="3">
    <source>
        <dbReference type="ARBA" id="ARBA00023082"/>
    </source>
</evidence>
<keyword evidence="4" id="KW-0804">Transcription</keyword>